<dbReference type="OrthoDB" id="448585at2759"/>
<accession>A0A078B535</accession>
<dbReference type="GO" id="GO:0003729">
    <property type="term" value="F:mRNA binding"/>
    <property type="evidence" value="ECO:0007669"/>
    <property type="project" value="InterPro"/>
</dbReference>
<dbReference type="SUPFAM" id="SSF90229">
    <property type="entry name" value="CCCH zinc finger"/>
    <property type="match status" value="1"/>
</dbReference>
<dbReference type="GO" id="GO:0008270">
    <property type="term" value="F:zinc ion binding"/>
    <property type="evidence" value="ECO:0007669"/>
    <property type="project" value="UniProtKB-KW"/>
</dbReference>
<keyword evidence="4 5" id="KW-0862">Zinc</keyword>
<evidence type="ECO:0000256" key="5">
    <source>
        <dbReference type="PROSITE-ProRule" id="PRU00723"/>
    </source>
</evidence>
<dbReference type="AlphaFoldDB" id="A0A078B535"/>
<feature type="domain" description="C3H1-type" evidence="6">
    <location>
        <begin position="103"/>
        <end position="131"/>
    </location>
</feature>
<sequence>MEGQQQQQQPQVMVGQQYQEQFQQQFDPALMQQQFMQMPNVMMGDQMMPNGMMPFMPPYQGQPAYGGYNQYQMPQQYMMPQQMGGYQQNNYGRGGYNKVNPQKFKTVLCRHFENNGSCSLNDRCSFAHGSHEIRGFTDVIKLDINLSVAITVGSNAQQTTQLFRPQQWQLQDSQEIANTEIIAHSPMEIMRSIKKHKNSITNQAITTTIKIFSNSMNNSSNPILNDGSRDESHP</sequence>
<keyword evidence="8" id="KW-1185">Reference proteome</keyword>
<evidence type="ECO:0000256" key="4">
    <source>
        <dbReference type="ARBA" id="ARBA00022833"/>
    </source>
</evidence>
<evidence type="ECO:0000256" key="1">
    <source>
        <dbReference type="ARBA" id="ARBA00022723"/>
    </source>
</evidence>
<evidence type="ECO:0000259" key="6">
    <source>
        <dbReference type="PROSITE" id="PS50103"/>
    </source>
</evidence>
<dbReference type="PROSITE" id="PS50103">
    <property type="entry name" value="ZF_C3H1"/>
    <property type="match status" value="1"/>
</dbReference>
<dbReference type="Proteomes" id="UP000039865">
    <property type="component" value="Unassembled WGS sequence"/>
</dbReference>
<feature type="zinc finger region" description="C3H1-type" evidence="5">
    <location>
        <begin position="103"/>
        <end position="131"/>
    </location>
</feature>
<gene>
    <name evidence="7" type="primary">Contig9373.g10019</name>
    <name evidence="7" type="ORF">STYLEM_18769</name>
</gene>
<dbReference type="InterPro" id="IPR036855">
    <property type="entry name" value="Znf_CCCH_sf"/>
</dbReference>
<reference evidence="7 8" key="1">
    <citation type="submission" date="2014-06" db="EMBL/GenBank/DDBJ databases">
        <authorList>
            <person name="Swart Estienne"/>
        </authorList>
    </citation>
    <scope>NUCLEOTIDE SEQUENCE [LARGE SCALE GENOMIC DNA]</scope>
    <source>
        <strain evidence="7 8">130c</strain>
    </source>
</reference>
<name>A0A078B535_STYLE</name>
<dbReference type="InterPro" id="IPR045877">
    <property type="entry name" value="ZFP36-like"/>
</dbReference>
<evidence type="ECO:0000313" key="7">
    <source>
        <dbReference type="EMBL" id="CDW89635.1"/>
    </source>
</evidence>
<dbReference type="Pfam" id="PF00642">
    <property type="entry name" value="zf-CCCH"/>
    <property type="match status" value="1"/>
</dbReference>
<evidence type="ECO:0000256" key="3">
    <source>
        <dbReference type="ARBA" id="ARBA00022771"/>
    </source>
</evidence>
<dbReference type="InterPro" id="IPR000571">
    <property type="entry name" value="Znf_CCCH"/>
</dbReference>
<dbReference type="PANTHER" id="PTHR12547">
    <property type="entry name" value="CCCH ZINC FINGER/TIS11-RELATED"/>
    <property type="match status" value="1"/>
</dbReference>
<dbReference type="FunFam" id="4.10.1000.10:FF:000001">
    <property type="entry name" value="zinc finger CCCH domain-containing protein 15-like"/>
    <property type="match status" value="1"/>
</dbReference>
<dbReference type="SMART" id="SM00356">
    <property type="entry name" value="ZnF_C3H1"/>
    <property type="match status" value="1"/>
</dbReference>
<keyword evidence="2" id="KW-0677">Repeat</keyword>
<dbReference type="Gene3D" id="4.10.1000.10">
    <property type="entry name" value="Zinc finger, CCCH-type"/>
    <property type="match status" value="1"/>
</dbReference>
<dbReference type="EMBL" id="CCKQ01017736">
    <property type="protein sequence ID" value="CDW89635.1"/>
    <property type="molecule type" value="Genomic_DNA"/>
</dbReference>
<protein>
    <submittedName>
        <fullName evidence="7">Zinc finger protein c3h1 type-like 1</fullName>
    </submittedName>
</protein>
<organism evidence="7 8">
    <name type="scientific">Stylonychia lemnae</name>
    <name type="common">Ciliate</name>
    <dbReference type="NCBI Taxonomy" id="5949"/>
    <lineage>
        <taxon>Eukaryota</taxon>
        <taxon>Sar</taxon>
        <taxon>Alveolata</taxon>
        <taxon>Ciliophora</taxon>
        <taxon>Intramacronucleata</taxon>
        <taxon>Spirotrichea</taxon>
        <taxon>Stichotrichia</taxon>
        <taxon>Sporadotrichida</taxon>
        <taxon>Oxytrichidae</taxon>
        <taxon>Stylonychinae</taxon>
        <taxon>Stylonychia</taxon>
    </lineage>
</organism>
<keyword evidence="3 5" id="KW-0863">Zinc-finger</keyword>
<dbReference type="InParanoid" id="A0A078B535"/>
<keyword evidence="1 5" id="KW-0479">Metal-binding</keyword>
<evidence type="ECO:0000313" key="8">
    <source>
        <dbReference type="Proteomes" id="UP000039865"/>
    </source>
</evidence>
<proteinExistence type="predicted"/>
<evidence type="ECO:0000256" key="2">
    <source>
        <dbReference type="ARBA" id="ARBA00022737"/>
    </source>
</evidence>